<dbReference type="PANTHER" id="PTHR11630">
    <property type="entry name" value="DNA REPLICATION LICENSING FACTOR MCM FAMILY MEMBER"/>
    <property type="match status" value="1"/>
</dbReference>
<dbReference type="GO" id="GO:0031261">
    <property type="term" value="C:DNA replication preinitiation complex"/>
    <property type="evidence" value="ECO:0007669"/>
    <property type="project" value="UniProtKB-ARBA"/>
</dbReference>
<evidence type="ECO:0000256" key="7">
    <source>
        <dbReference type="ARBA" id="ARBA00023125"/>
    </source>
</evidence>
<name>A0AAF0EU94_9BASI</name>
<dbReference type="Gene3D" id="2.40.50.140">
    <property type="entry name" value="Nucleic acid-binding proteins"/>
    <property type="match status" value="1"/>
</dbReference>
<comment type="subcellular location">
    <subcellularLocation>
        <location evidence="1 12">Nucleus</location>
    </subcellularLocation>
</comment>
<gene>
    <name evidence="14" type="primary">mcm7</name>
    <name evidence="12" type="synonym">MCM7</name>
    <name evidence="14" type="ORF">MCUN1_001999</name>
</gene>
<dbReference type="Pfam" id="PF17207">
    <property type="entry name" value="MCM_OB"/>
    <property type="match status" value="1"/>
</dbReference>
<dbReference type="InterPro" id="IPR033762">
    <property type="entry name" value="MCM_OB"/>
</dbReference>
<dbReference type="Pfam" id="PF00493">
    <property type="entry name" value="MCM"/>
    <property type="match status" value="1"/>
</dbReference>
<keyword evidence="5 12" id="KW-0347">Helicase</keyword>
<dbReference type="InterPro" id="IPR031327">
    <property type="entry name" value="MCM"/>
</dbReference>
<dbReference type="InterPro" id="IPR027925">
    <property type="entry name" value="MCM_N"/>
</dbReference>
<dbReference type="InterPro" id="IPR012340">
    <property type="entry name" value="NA-bd_OB-fold"/>
</dbReference>
<dbReference type="PANTHER" id="PTHR11630:SF26">
    <property type="entry name" value="DNA REPLICATION LICENSING FACTOR MCM7"/>
    <property type="match status" value="1"/>
</dbReference>
<comment type="catalytic activity">
    <reaction evidence="10">
        <text>ATP + H2O = ADP + phosphate + H(+)</text>
        <dbReference type="Rhea" id="RHEA:13065"/>
        <dbReference type="ChEBI" id="CHEBI:15377"/>
        <dbReference type="ChEBI" id="CHEBI:15378"/>
        <dbReference type="ChEBI" id="CHEBI:30616"/>
        <dbReference type="ChEBI" id="CHEBI:43474"/>
        <dbReference type="ChEBI" id="CHEBI:456216"/>
        <dbReference type="EC" id="3.6.4.12"/>
    </reaction>
    <physiologicalReaction direction="left-to-right" evidence="10">
        <dbReference type="Rhea" id="RHEA:13066"/>
    </physiologicalReaction>
</comment>
<comment type="similarity">
    <text evidence="11">Belongs to the MCM family.</text>
</comment>
<dbReference type="Gene3D" id="3.40.50.300">
    <property type="entry name" value="P-loop containing nucleotide triphosphate hydrolases"/>
    <property type="match status" value="1"/>
</dbReference>
<dbReference type="SMART" id="SM00350">
    <property type="entry name" value="MCM"/>
    <property type="match status" value="1"/>
</dbReference>
<keyword evidence="2 12" id="KW-0235">DNA replication</keyword>
<evidence type="ECO:0000256" key="12">
    <source>
        <dbReference type="RuleBase" id="RU365012"/>
    </source>
</evidence>
<evidence type="ECO:0000256" key="1">
    <source>
        <dbReference type="ARBA" id="ARBA00004123"/>
    </source>
</evidence>
<dbReference type="GO" id="GO:0042555">
    <property type="term" value="C:MCM complex"/>
    <property type="evidence" value="ECO:0007669"/>
    <property type="project" value="InterPro"/>
</dbReference>
<dbReference type="GO" id="GO:0003697">
    <property type="term" value="F:single-stranded DNA binding"/>
    <property type="evidence" value="ECO:0007669"/>
    <property type="project" value="TreeGrafter"/>
</dbReference>
<dbReference type="PRINTS" id="PR01657">
    <property type="entry name" value="MCMFAMILY"/>
</dbReference>
<comment type="function">
    <text evidence="12">Acts as component of the MCM2-7 complex (MCM complex) which is the replicative helicase essential for 'once per cell cycle' DNA replication initiation and elongation in eukaryotic cells. The active ATPase sites in the MCM2-7 ring are formed through the interaction surfaces of two neighboring subunits such that a critical structure of a conserved arginine finger motif is provided in trans relative to the ATP-binding site of the Walker A box of the adjacent subunit. The six ATPase active sites, however, are likely to contribute differentially to the complex helicase activity.</text>
</comment>
<dbReference type="Proteomes" id="UP001219933">
    <property type="component" value="Chromosome 3"/>
</dbReference>
<dbReference type="PRINTS" id="PR01663">
    <property type="entry name" value="MCMPROTEIN7"/>
</dbReference>
<dbReference type="Gene3D" id="2.20.28.10">
    <property type="match status" value="1"/>
</dbReference>
<dbReference type="FunFam" id="3.40.50.300:FF:000288">
    <property type="entry name" value="DNA replication licensing factor MCM7"/>
    <property type="match status" value="1"/>
</dbReference>
<evidence type="ECO:0000256" key="11">
    <source>
        <dbReference type="RuleBase" id="RU004070"/>
    </source>
</evidence>
<evidence type="ECO:0000313" key="14">
    <source>
        <dbReference type="EMBL" id="WFD35150.1"/>
    </source>
</evidence>
<dbReference type="InterPro" id="IPR001208">
    <property type="entry name" value="MCM_dom"/>
</dbReference>
<evidence type="ECO:0000256" key="5">
    <source>
        <dbReference type="ARBA" id="ARBA00022806"/>
    </source>
</evidence>
<protein>
    <recommendedName>
        <fullName evidence="12">DNA replication licensing factor MCM7</fullName>
        <ecNumber evidence="12">3.6.4.12</ecNumber>
    </recommendedName>
</protein>
<dbReference type="GO" id="GO:0043596">
    <property type="term" value="C:nuclear replication fork"/>
    <property type="evidence" value="ECO:0007669"/>
    <property type="project" value="UniProtKB-ARBA"/>
</dbReference>
<keyword evidence="9 12" id="KW-0131">Cell cycle</keyword>
<organism evidence="14 15">
    <name type="scientific">Malassezia cuniculi</name>
    <dbReference type="NCBI Taxonomy" id="948313"/>
    <lineage>
        <taxon>Eukaryota</taxon>
        <taxon>Fungi</taxon>
        <taxon>Dikarya</taxon>
        <taxon>Basidiomycota</taxon>
        <taxon>Ustilaginomycotina</taxon>
        <taxon>Malasseziomycetes</taxon>
        <taxon>Malasseziales</taxon>
        <taxon>Malasseziaceae</taxon>
        <taxon>Malassezia</taxon>
    </lineage>
</organism>
<dbReference type="SUPFAM" id="SSF50249">
    <property type="entry name" value="Nucleic acid-binding proteins"/>
    <property type="match status" value="1"/>
</dbReference>
<dbReference type="PROSITE" id="PS00847">
    <property type="entry name" value="MCM_1"/>
    <property type="match status" value="1"/>
</dbReference>
<dbReference type="EMBL" id="CP119879">
    <property type="protein sequence ID" value="WFD35150.1"/>
    <property type="molecule type" value="Genomic_DNA"/>
</dbReference>
<evidence type="ECO:0000256" key="2">
    <source>
        <dbReference type="ARBA" id="ARBA00022705"/>
    </source>
</evidence>
<dbReference type="GO" id="GO:0005656">
    <property type="term" value="C:nuclear pre-replicative complex"/>
    <property type="evidence" value="ECO:0007669"/>
    <property type="project" value="UniProtKB-ARBA"/>
</dbReference>
<keyword evidence="4 12" id="KW-0378">Hydrolase</keyword>
<dbReference type="InterPro" id="IPR027417">
    <property type="entry name" value="P-loop_NTPase"/>
</dbReference>
<evidence type="ECO:0000256" key="4">
    <source>
        <dbReference type="ARBA" id="ARBA00022801"/>
    </source>
</evidence>
<dbReference type="GO" id="GO:0017116">
    <property type="term" value="F:single-stranded DNA helicase activity"/>
    <property type="evidence" value="ECO:0007669"/>
    <property type="project" value="TreeGrafter"/>
</dbReference>
<evidence type="ECO:0000256" key="10">
    <source>
        <dbReference type="ARBA" id="ARBA00048432"/>
    </source>
</evidence>
<dbReference type="InterPro" id="IPR008050">
    <property type="entry name" value="MCM7"/>
</dbReference>
<proteinExistence type="inferred from homology"/>
<dbReference type="GO" id="GO:0016787">
    <property type="term" value="F:hydrolase activity"/>
    <property type="evidence" value="ECO:0007669"/>
    <property type="project" value="UniProtKB-KW"/>
</dbReference>
<dbReference type="PROSITE" id="PS50051">
    <property type="entry name" value="MCM_2"/>
    <property type="match status" value="1"/>
</dbReference>
<keyword evidence="15" id="KW-1185">Reference proteome</keyword>
<dbReference type="Pfam" id="PF14551">
    <property type="entry name" value="MCM_N"/>
    <property type="match status" value="1"/>
</dbReference>
<dbReference type="Pfam" id="PF17855">
    <property type="entry name" value="MCM_lid"/>
    <property type="match status" value="1"/>
</dbReference>
<keyword evidence="8 12" id="KW-0539">Nucleus</keyword>
<dbReference type="GO" id="GO:0006271">
    <property type="term" value="P:DNA strand elongation involved in DNA replication"/>
    <property type="evidence" value="ECO:0007669"/>
    <property type="project" value="TreeGrafter"/>
</dbReference>
<dbReference type="InterPro" id="IPR018525">
    <property type="entry name" value="MCM_CS"/>
</dbReference>
<feature type="domain" description="MCM C-terminal AAA(+) ATPase" evidence="13">
    <location>
        <begin position="395"/>
        <end position="601"/>
    </location>
</feature>
<evidence type="ECO:0000256" key="6">
    <source>
        <dbReference type="ARBA" id="ARBA00022840"/>
    </source>
</evidence>
<dbReference type="FunFam" id="2.20.28.10:FF:000004">
    <property type="entry name" value="DNA replication licensing factor MCM7"/>
    <property type="match status" value="1"/>
</dbReference>
<dbReference type="AlphaFoldDB" id="A0AAF0EU94"/>
<keyword evidence="6 11" id="KW-0067">ATP-binding</keyword>
<evidence type="ECO:0000256" key="8">
    <source>
        <dbReference type="ARBA" id="ARBA00023242"/>
    </source>
</evidence>
<dbReference type="GO" id="GO:0000727">
    <property type="term" value="P:double-strand break repair via break-induced replication"/>
    <property type="evidence" value="ECO:0007669"/>
    <property type="project" value="TreeGrafter"/>
</dbReference>
<dbReference type="SUPFAM" id="SSF52540">
    <property type="entry name" value="P-loop containing nucleoside triphosphate hydrolases"/>
    <property type="match status" value="1"/>
</dbReference>
<dbReference type="EC" id="3.6.4.12" evidence="12"/>
<keyword evidence="3 11" id="KW-0547">Nucleotide-binding</keyword>
<evidence type="ECO:0000256" key="3">
    <source>
        <dbReference type="ARBA" id="ARBA00022741"/>
    </source>
</evidence>
<dbReference type="CDD" id="cd17758">
    <property type="entry name" value="MCM7"/>
    <property type="match status" value="1"/>
</dbReference>
<evidence type="ECO:0000259" key="13">
    <source>
        <dbReference type="PROSITE" id="PS50051"/>
    </source>
</evidence>
<reference evidence="14" key="1">
    <citation type="submission" date="2023-03" db="EMBL/GenBank/DDBJ databases">
        <title>Mating type loci evolution in Malassezia.</title>
        <authorList>
            <person name="Coelho M.A."/>
        </authorList>
    </citation>
    <scope>NUCLEOTIDE SEQUENCE</scope>
    <source>
        <strain evidence="14">CBS 11721</strain>
    </source>
</reference>
<dbReference type="InterPro" id="IPR041562">
    <property type="entry name" value="MCM_lid"/>
</dbReference>
<keyword evidence="7 11" id="KW-0238">DNA-binding</keyword>
<dbReference type="GO" id="GO:0006279">
    <property type="term" value="P:premeiotic DNA replication"/>
    <property type="evidence" value="ECO:0007669"/>
    <property type="project" value="UniProtKB-ARBA"/>
</dbReference>
<dbReference type="GO" id="GO:0006270">
    <property type="term" value="P:DNA replication initiation"/>
    <property type="evidence" value="ECO:0007669"/>
    <property type="project" value="InterPro"/>
</dbReference>
<evidence type="ECO:0000313" key="15">
    <source>
        <dbReference type="Proteomes" id="UP001219933"/>
    </source>
</evidence>
<dbReference type="GO" id="GO:0097373">
    <property type="term" value="C:MCM core complex"/>
    <property type="evidence" value="ECO:0007669"/>
    <property type="project" value="UniProtKB-ARBA"/>
</dbReference>
<dbReference type="GO" id="GO:0005524">
    <property type="term" value="F:ATP binding"/>
    <property type="evidence" value="ECO:0007669"/>
    <property type="project" value="UniProtKB-KW"/>
</dbReference>
<sequence>MSTGGAGPILPVINLPIKYEEEREKISDFLQHFKAPALSVPSLAIVGNDAAQKAAGLAGESSELVDDDDMAVDSELSGDKDALVNKYMVQLQRIANRDQEMLVIELDDIAQFRGSFGVRGGPDLVASIRGNAQHYVELFSEVVDRLMPDPDRDISDKDDVLDVIRHQRLERNVVNEQNEESTGERAELFPPALLRRYTLFFRPQRRDSAMAVRDIRGAHIGKLLTVRAIVTRVSDVKPNIIVDAYACDVCGAEVFQEVTGRQYMPLSFCTSRVCTTNRTRSPLYPQVRASKFVAFQEVRVQELTDQVPVGHIPRTMAVHLRGRLARKLSPGDIVKIGGIFLPLPYTGFRGLRAGLLTDTYLDAQHIEQLKKTYHDMELTPEIEAQIDELRQDPYLYTRLARSIAPEIYGHDDVKKVLLLLLVGGCNKAMADGMRIRGDINVCLMGDPGVAKSQLLKFIAKVAPRGLYTTGRGSSGAGLTAAVMRDPVTDEMVLEGGALVLADNGIACIDEFDKMDESDRTAIHEVMEQQTISISKAGINTTLNARTSILAAANPLYGRYNPRVSPVDNINLPAALLSRFDVLYLILDTPSRDADERLAQHVTHVHMFSEAPPLEHDAVDPSLLRHFIGTARQCRPVIPKSVSDYIVGAYVRLRAQHREDEARDAAFTHTSARTLLGVVRLSQALARLRFADEVEVGDVDEALRLMDVSKASLYTAGRRRNDLGDDQSPVSKIFRIMREMAFAAGAAAQDEMHDGPLGRPGGSGGVQPTQLGELHIPDVRQRVLAAGWVEDQFLETLHEYSDLGVLQVSGNRIVFM</sequence>
<evidence type="ECO:0000256" key="9">
    <source>
        <dbReference type="ARBA" id="ARBA00023306"/>
    </source>
</evidence>
<accession>A0AAF0EU94</accession>
<dbReference type="Pfam" id="PF24901">
    <property type="entry name" value="WHD_MCM7"/>
    <property type="match status" value="1"/>
</dbReference>